<dbReference type="STRING" id="1121256.SAMN02746089_01353"/>
<keyword evidence="1" id="KW-0472">Membrane</keyword>
<feature type="transmembrane region" description="Helical" evidence="1">
    <location>
        <begin position="99"/>
        <end position="118"/>
    </location>
</feature>
<keyword evidence="1" id="KW-1133">Transmembrane helix</keyword>
<dbReference type="EMBL" id="FQVH01000012">
    <property type="protein sequence ID" value="SHF13047.1"/>
    <property type="molecule type" value="Genomic_DNA"/>
</dbReference>
<organism evidence="2 3">
    <name type="scientific">Caldanaerobius fijiensis DSM 17918</name>
    <dbReference type="NCBI Taxonomy" id="1121256"/>
    <lineage>
        <taxon>Bacteria</taxon>
        <taxon>Bacillati</taxon>
        <taxon>Bacillota</taxon>
        <taxon>Clostridia</taxon>
        <taxon>Thermoanaerobacterales</taxon>
        <taxon>Thermoanaerobacteraceae</taxon>
        <taxon>Caldanaerobius</taxon>
    </lineage>
</organism>
<keyword evidence="1" id="KW-0812">Transmembrane</keyword>
<reference evidence="2 3" key="1">
    <citation type="submission" date="2016-11" db="EMBL/GenBank/DDBJ databases">
        <authorList>
            <person name="Jaros S."/>
            <person name="Januszkiewicz K."/>
            <person name="Wedrychowicz H."/>
        </authorList>
    </citation>
    <scope>NUCLEOTIDE SEQUENCE [LARGE SCALE GENOMIC DNA]</scope>
    <source>
        <strain evidence="2 3">DSM 17918</strain>
    </source>
</reference>
<sequence>MIAGTMAAGAAYVINIVISRFTPRYSVTLAAPFIEEFLKTYIAISIGTDVVLSHTVFGVAEGIYDYFNAGKKVNARSAALSVVTHGIFGYITLKLSTSAGIIYAVIMVAFIHSLWNIIMMGGKNIAD</sequence>
<keyword evidence="3" id="KW-1185">Reference proteome</keyword>
<accession>A0A1M4Z5H9</accession>
<protein>
    <recommendedName>
        <fullName evidence="4">CAAX protease self-immunity</fullName>
    </recommendedName>
</protein>
<evidence type="ECO:0008006" key="4">
    <source>
        <dbReference type="Google" id="ProtNLM"/>
    </source>
</evidence>
<evidence type="ECO:0000313" key="3">
    <source>
        <dbReference type="Proteomes" id="UP000184088"/>
    </source>
</evidence>
<evidence type="ECO:0000313" key="2">
    <source>
        <dbReference type="EMBL" id="SHF13047.1"/>
    </source>
</evidence>
<evidence type="ECO:0000256" key="1">
    <source>
        <dbReference type="SAM" id="Phobius"/>
    </source>
</evidence>
<dbReference type="Proteomes" id="UP000184088">
    <property type="component" value="Unassembled WGS sequence"/>
</dbReference>
<proteinExistence type="predicted"/>
<dbReference type="AlphaFoldDB" id="A0A1M4Z5H9"/>
<gene>
    <name evidence="2" type="ORF">SAMN02746089_01353</name>
</gene>
<name>A0A1M4Z5H9_9THEO</name>